<gene>
    <name evidence="5" type="ORF">GIB67_003351</name>
</gene>
<accession>A0A7J7P947</accession>
<proteinExistence type="inferred from homology"/>
<dbReference type="GO" id="GO:0005524">
    <property type="term" value="F:ATP binding"/>
    <property type="evidence" value="ECO:0007669"/>
    <property type="project" value="UniProtKB-KW"/>
</dbReference>
<sequence length="264" mass="28293">MASALTTISSVGSIAAPSSTVIDEKLANTSLSSFGSISSISYTGRRQNATSQRRCSLKVRATKELHFNKDGSATKKFQVNLVGVTLGPKGGNVVLESKYGSPKIVNDGVTVAKEVELEDPVENIGTKLGLIAEDVKAHGLGREDWLQALPRALVAEFVKTNKEFQSRGREGKLLEPLLHLIDGWTVTVASVGDSHCILDSRGGGERVTASGSKVGRLNIVGGVEIGRLRCWPRDLCLSRSIGDMDVGEFIVTVPYVKQVKVLYN</sequence>
<keyword evidence="4" id="KW-0143">Chaperone</keyword>
<dbReference type="PRINTS" id="PR00304">
    <property type="entry name" value="TCOMPLEXTCP1"/>
</dbReference>
<dbReference type="GO" id="GO:0140662">
    <property type="term" value="F:ATP-dependent protein folding chaperone"/>
    <property type="evidence" value="ECO:0007669"/>
    <property type="project" value="InterPro"/>
</dbReference>
<name>A0A7J7P947_9MAGN</name>
<dbReference type="Proteomes" id="UP000541444">
    <property type="component" value="Unassembled WGS sequence"/>
</dbReference>
<dbReference type="AlphaFoldDB" id="A0A7J7P947"/>
<dbReference type="GO" id="GO:0042026">
    <property type="term" value="P:protein refolding"/>
    <property type="evidence" value="ECO:0007669"/>
    <property type="project" value="InterPro"/>
</dbReference>
<dbReference type="Gene3D" id="1.10.560.10">
    <property type="entry name" value="GroEL-like equatorial domain"/>
    <property type="match status" value="1"/>
</dbReference>
<dbReference type="EMBL" id="JACGCM010000140">
    <property type="protein sequence ID" value="KAF6175863.1"/>
    <property type="molecule type" value="Genomic_DNA"/>
</dbReference>
<keyword evidence="3" id="KW-0067">ATP-binding</keyword>
<organism evidence="5 6">
    <name type="scientific">Kingdonia uniflora</name>
    <dbReference type="NCBI Taxonomy" id="39325"/>
    <lineage>
        <taxon>Eukaryota</taxon>
        <taxon>Viridiplantae</taxon>
        <taxon>Streptophyta</taxon>
        <taxon>Embryophyta</taxon>
        <taxon>Tracheophyta</taxon>
        <taxon>Spermatophyta</taxon>
        <taxon>Magnoliopsida</taxon>
        <taxon>Ranunculales</taxon>
        <taxon>Circaeasteraceae</taxon>
        <taxon>Kingdonia</taxon>
    </lineage>
</organism>
<dbReference type="InterPro" id="IPR036457">
    <property type="entry name" value="PPM-type-like_dom_sf"/>
</dbReference>
<evidence type="ECO:0000313" key="6">
    <source>
        <dbReference type="Proteomes" id="UP000541444"/>
    </source>
</evidence>
<comment type="caution">
    <text evidence="5">The sequence shown here is derived from an EMBL/GenBank/DDBJ whole genome shotgun (WGS) entry which is preliminary data.</text>
</comment>
<evidence type="ECO:0000256" key="1">
    <source>
        <dbReference type="ARBA" id="ARBA00006607"/>
    </source>
</evidence>
<keyword evidence="6" id="KW-1185">Reference proteome</keyword>
<dbReference type="InterPro" id="IPR001844">
    <property type="entry name" value="Cpn60/GroEL"/>
</dbReference>
<evidence type="ECO:0000256" key="2">
    <source>
        <dbReference type="ARBA" id="ARBA00022741"/>
    </source>
</evidence>
<dbReference type="OrthoDB" id="1723571at2759"/>
<reference evidence="5 6" key="1">
    <citation type="journal article" date="2020" name="IScience">
        <title>Genome Sequencing of the Endangered Kingdonia uniflora (Circaeasteraceae, Ranunculales) Reveals Potential Mechanisms of Evolutionary Specialization.</title>
        <authorList>
            <person name="Sun Y."/>
            <person name="Deng T."/>
            <person name="Zhang A."/>
            <person name="Moore M.J."/>
            <person name="Landis J.B."/>
            <person name="Lin N."/>
            <person name="Zhang H."/>
            <person name="Zhang X."/>
            <person name="Huang J."/>
            <person name="Zhang X."/>
            <person name="Sun H."/>
            <person name="Wang H."/>
        </authorList>
    </citation>
    <scope>NUCLEOTIDE SEQUENCE [LARGE SCALE GENOMIC DNA]</scope>
    <source>
        <strain evidence="5">TB1705</strain>
        <tissue evidence="5">Leaf</tissue>
    </source>
</reference>
<evidence type="ECO:0000313" key="5">
    <source>
        <dbReference type="EMBL" id="KAF6175863.1"/>
    </source>
</evidence>
<evidence type="ECO:0000256" key="3">
    <source>
        <dbReference type="ARBA" id="ARBA00022840"/>
    </source>
</evidence>
<dbReference type="InterPro" id="IPR027413">
    <property type="entry name" value="GROEL-like_equatorial_sf"/>
</dbReference>
<dbReference type="PANTHER" id="PTHR45633">
    <property type="entry name" value="60 KDA HEAT SHOCK PROTEIN, MITOCHONDRIAL"/>
    <property type="match status" value="1"/>
</dbReference>
<dbReference type="InterPro" id="IPR017998">
    <property type="entry name" value="Chaperone_TCP-1"/>
</dbReference>
<keyword evidence="2" id="KW-0547">Nucleotide-binding</keyword>
<comment type="similarity">
    <text evidence="1">Belongs to the chaperonin (HSP60) family.</text>
</comment>
<protein>
    <submittedName>
        <fullName evidence="5">Uncharacterized protein</fullName>
    </submittedName>
</protein>
<dbReference type="SUPFAM" id="SSF48592">
    <property type="entry name" value="GroEL equatorial domain-like"/>
    <property type="match status" value="1"/>
</dbReference>
<dbReference type="SUPFAM" id="SSF81606">
    <property type="entry name" value="PP2C-like"/>
    <property type="match status" value="1"/>
</dbReference>
<evidence type="ECO:0000256" key="4">
    <source>
        <dbReference type="ARBA" id="ARBA00023186"/>
    </source>
</evidence>
<dbReference type="Gene3D" id="3.60.40.10">
    <property type="entry name" value="PPM-type phosphatase domain"/>
    <property type="match status" value="1"/>
</dbReference>